<dbReference type="RefSeq" id="WP_013459175.1">
    <property type="nucleotide sequence ID" value="NC_014762.1"/>
</dbReference>
<evidence type="ECO:0000313" key="8">
    <source>
        <dbReference type="Proteomes" id="UP000008721"/>
    </source>
</evidence>
<dbReference type="InterPro" id="IPR023753">
    <property type="entry name" value="FAD/NAD-binding_dom"/>
</dbReference>
<dbReference type="HOGENOM" id="CLU_021377_7_2_7"/>
<dbReference type="AlphaFoldDB" id="E4TYK1"/>
<dbReference type="EMBL" id="CP002355">
    <property type="protein sequence ID" value="ADR32978.1"/>
    <property type="molecule type" value="Genomic_DNA"/>
</dbReference>
<name>E4TYK1_SULKY</name>
<dbReference type="KEGG" id="sku:Sulku_0311"/>
<comment type="similarity">
    <text evidence="2">Belongs to the NADH dehydrogenase family.</text>
</comment>
<evidence type="ECO:0000256" key="5">
    <source>
        <dbReference type="ARBA" id="ARBA00023002"/>
    </source>
</evidence>
<organism evidence="7 8">
    <name type="scientific">Sulfuricurvum kujiense (strain ATCC BAA-921 / DSM 16994 / JCM 11577 / YK-1)</name>
    <dbReference type="NCBI Taxonomy" id="709032"/>
    <lineage>
        <taxon>Bacteria</taxon>
        <taxon>Pseudomonadati</taxon>
        <taxon>Campylobacterota</taxon>
        <taxon>Epsilonproteobacteria</taxon>
        <taxon>Campylobacterales</taxon>
        <taxon>Sulfurimonadaceae</taxon>
        <taxon>Sulfuricurvum</taxon>
    </lineage>
</organism>
<keyword evidence="5" id="KW-0560">Oxidoreductase</keyword>
<evidence type="ECO:0000259" key="6">
    <source>
        <dbReference type="Pfam" id="PF07992"/>
    </source>
</evidence>
<feature type="domain" description="FAD/NAD(P)-binding" evidence="6">
    <location>
        <begin position="5"/>
        <end position="322"/>
    </location>
</feature>
<dbReference type="GO" id="GO:0003955">
    <property type="term" value="F:NAD(P)H dehydrogenase (quinone) activity"/>
    <property type="evidence" value="ECO:0007669"/>
    <property type="project" value="TreeGrafter"/>
</dbReference>
<evidence type="ECO:0000313" key="7">
    <source>
        <dbReference type="EMBL" id="ADR32978.1"/>
    </source>
</evidence>
<dbReference type="PANTHER" id="PTHR42913">
    <property type="entry name" value="APOPTOSIS-INDUCING FACTOR 1"/>
    <property type="match status" value="1"/>
</dbReference>
<evidence type="ECO:0000256" key="4">
    <source>
        <dbReference type="ARBA" id="ARBA00022827"/>
    </source>
</evidence>
<keyword evidence="3" id="KW-0285">Flavoprotein</keyword>
<comment type="cofactor">
    <cofactor evidence="1">
        <name>FAD</name>
        <dbReference type="ChEBI" id="CHEBI:57692"/>
    </cofactor>
</comment>
<dbReference type="PRINTS" id="PR00469">
    <property type="entry name" value="PNDRDTASEII"/>
</dbReference>
<protein>
    <submittedName>
        <fullName evidence="7">FAD-dependent pyridine nucleotide-disulfide oxidoreductase</fullName>
    </submittedName>
</protein>
<accession>E4TYK1</accession>
<keyword evidence="8" id="KW-1185">Reference proteome</keyword>
<keyword evidence="4" id="KW-0274">FAD</keyword>
<evidence type="ECO:0000256" key="2">
    <source>
        <dbReference type="ARBA" id="ARBA00005272"/>
    </source>
</evidence>
<sequence length="409" mass="45451">MKRQRVVIVGGGYAGVKALQTLAPSGQCDIVLIDQHPYHYLQTEAYELIANECSMTRVTIDLVALCLSYGEHVTFIKDTIREIDFEHKCAGGQSSCHPYDYLLLCSGSRTAFHTSVPGLREHSHGVKTLPSALAFKHQFEQRLYDRMESEGGWCSEPFNVVIGGGGLSGVEIAAEMANYIRVFHLDNTLTCDNIHIFLIIPHENVLEGMEPYLIQKATERLTRLGVKIIRHSRITSVEEHTLILNNEESICFDFMIFTGGIIASTLTTTIESEKNKKSQLIIDEYLRVPLYEGVFAAGDIAEIRSTDGKILPPTAQIAEQSGTEAGKNILALIEGREMDRVSMKIEGMMVALGGKYAAISLFGRIRFSGFAGYLIKTVIMRGYRYLLHRQCTKGMDGLSKTKAQCHTGF</sequence>
<dbReference type="PRINTS" id="PR00368">
    <property type="entry name" value="FADPNR"/>
</dbReference>
<dbReference type="Pfam" id="PF07992">
    <property type="entry name" value="Pyr_redox_2"/>
    <property type="match status" value="1"/>
</dbReference>
<dbReference type="GO" id="GO:0019646">
    <property type="term" value="P:aerobic electron transport chain"/>
    <property type="evidence" value="ECO:0007669"/>
    <property type="project" value="TreeGrafter"/>
</dbReference>
<proteinExistence type="inferred from homology"/>
<gene>
    <name evidence="7" type="ordered locus">Sulku_0311</name>
</gene>
<evidence type="ECO:0000256" key="1">
    <source>
        <dbReference type="ARBA" id="ARBA00001974"/>
    </source>
</evidence>
<dbReference type="InterPro" id="IPR036188">
    <property type="entry name" value="FAD/NAD-bd_sf"/>
</dbReference>
<dbReference type="InterPro" id="IPR051169">
    <property type="entry name" value="NADH-Q_oxidoreductase"/>
</dbReference>
<dbReference type="STRING" id="709032.Sulku_0311"/>
<dbReference type="SUPFAM" id="SSF51905">
    <property type="entry name" value="FAD/NAD(P)-binding domain"/>
    <property type="match status" value="1"/>
</dbReference>
<dbReference type="PANTHER" id="PTHR42913:SF3">
    <property type="entry name" value="64 KDA MITOCHONDRIAL NADH DEHYDROGENASE (EUROFUNG)"/>
    <property type="match status" value="1"/>
</dbReference>
<dbReference type="Gene3D" id="3.50.50.100">
    <property type="match status" value="1"/>
</dbReference>
<dbReference type="Proteomes" id="UP000008721">
    <property type="component" value="Chromosome"/>
</dbReference>
<dbReference type="OrthoDB" id="9781621at2"/>
<dbReference type="eggNOG" id="COG1252">
    <property type="taxonomic scope" value="Bacteria"/>
</dbReference>
<evidence type="ECO:0000256" key="3">
    <source>
        <dbReference type="ARBA" id="ARBA00022630"/>
    </source>
</evidence>
<reference evidence="7 8" key="1">
    <citation type="journal article" date="2012" name="Stand. Genomic Sci.">
        <title>Complete genome sequence of the sulfur compounds oxidizing chemolithoautotroph Sulfuricurvum kujiense type strain (YK-1(T)).</title>
        <authorList>
            <person name="Han C."/>
            <person name="Kotsyurbenko O."/>
            <person name="Chertkov O."/>
            <person name="Held B."/>
            <person name="Lapidus A."/>
            <person name="Nolan M."/>
            <person name="Lucas S."/>
            <person name="Hammon N."/>
            <person name="Deshpande S."/>
            <person name="Cheng J.F."/>
            <person name="Tapia R."/>
            <person name="Goodwin L.A."/>
            <person name="Pitluck S."/>
            <person name="Liolios K."/>
            <person name="Pagani I."/>
            <person name="Ivanova N."/>
            <person name="Mavromatis K."/>
            <person name="Mikhailova N."/>
            <person name="Pati A."/>
            <person name="Chen A."/>
            <person name="Palaniappan K."/>
            <person name="Land M."/>
            <person name="Hauser L."/>
            <person name="Chang Y.J."/>
            <person name="Jeffries C.D."/>
            <person name="Brambilla E.M."/>
            <person name="Rohde M."/>
            <person name="Spring S."/>
            <person name="Sikorski J."/>
            <person name="Goker M."/>
            <person name="Woyke T."/>
            <person name="Bristow J."/>
            <person name="Eisen J.A."/>
            <person name="Markowitz V."/>
            <person name="Hugenholtz P."/>
            <person name="Kyrpides N.C."/>
            <person name="Klenk H.P."/>
            <person name="Detter J.C."/>
        </authorList>
    </citation>
    <scope>NUCLEOTIDE SEQUENCE [LARGE SCALE GENOMIC DNA]</scope>
    <source>
        <strain evidence="8">ATCC BAA-921 / DSM 16994 / JCM 11577 / YK-1</strain>
    </source>
</reference>